<dbReference type="Pfam" id="PF21799">
    <property type="entry name" value="MurD-like_N"/>
    <property type="match status" value="1"/>
</dbReference>
<dbReference type="GO" id="GO:0005737">
    <property type="term" value="C:cytoplasm"/>
    <property type="evidence" value="ECO:0007669"/>
    <property type="project" value="UniProtKB-SubCell"/>
</dbReference>
<dbReference type="Gene3D" id="3.40.50.720">
    <property type="entry name" value="NAD(P)-binding Rossmann-like Domain"/>
    <property type="match status" value="1"/>
</dbReference>
<evidence type="ECO:0000259" key="10">
    <source>
        <dbReference type="Pfam" id="PF08245"/>
    </source>
</evidence>
<keyword evidence="3 7" id="KW-0963">Cytoplasm</keyword>
<dbReference type="Pfam" id="PF08245">
    <property type="entry name" value="Mur_ligase_M"/>
    <property type="match status" value="1"/>
</dbReference>
<dbReference type="Gene3D" id="3.40.1190.10">
    <property type="entry name" value="Mur-like, catalytic domain"/>
    <property type="match status" value="1"/>
</dbReference>
<gene>
    <name evidence="7 11" type="primary">murD</name>
    <name evidence="11" type="ORF">CW740_03130</name>
</gene>
<protein>
    <recommendedName>
        <fullName evidence="7 8">UDP-N-acetylmuramoylalanine--D-glutamate ligase</fullName>
        <ecNumber evidence="7 8">6.3.2.9</ecNumber>
    </recommendedName>
    <alternativeName>
        <fullName evidence="7">D-glutamic acid-adding enzyme</fullName>
    </alternativeName>
    <alternativeName>
        <fullName evidence="7">UDP-N-acetylmuramoyl-L-alanyl-D-glutamate synthetase</fullName>
    </alternativeName>
</protein>
<dbReference type="PANTHER" id="PTHR43692">
    <property type="entry name" value="UDP-N-ACETYLMURAMOYLALANINE--D-GLUTAMATE LIGASE"/>
    <property type="match status" value="1"/>
</dbReference>
<reference evidence="11 12" key="1">
    <citation type="submission" date="2017-12" db="EMBL/GenBank/DDBJ databases">
        <title>Kangiella profundi FT102 completed genome.</title>
        <authorList>
            <person name="Xu J."/>
            <person name="Wang J."/>
            <person name="Lu Y."/>
        </authorList>
    </citation>
    <scope>NUCLEOTIDE SEQUENCE [LARGE SCALE GENOMIC DNA]</scope>
    <source>
        <strain evidence="11 12">FT102</strain>
    </source>
</reference>
<evidence type="ECO:0000256" key="8">
    <source>
        <dbReference type="RuleBase" id="RU003664"/>
    </source>
</evidence>
<feature type="domain" description="Mur ligase C-terminal" evidence="9">
    <location>
        <begin position="310"/>
        <end position="424"/>
    </location>
</feature>
<dbReference type="SUPFAM" id="SSF53623">
    <property type="entry name" value="MurD-like peptide ligases, catalytic domain"/>
    <property type="match status" value="1"/>
</dbReference>
<keyword evidence="6 7" id="KW-0067">ATP-binding</keyword>
<dbReference type="Gene3D" id="3.90.190.20">
    <property type="entry name" value="Mur ligase, C-terminal domain"/>
    <property type="match status" value="1"/>
</dbReference>
<dbReference type="GO" id="GO:0008764">
    <property type="term" value="F:UDP-N-acetylmuramoylalanine-D-glutamate ligase activity"/>
    <property type="evidence" value="ECO:0007669"/>
    <property type="project" value="UniProtKB-UniRule"/>
</dbReference>
<dbReference type="PANTHER" id="PTHR43692:SF1">
    <property type="entry name" value="UDP-N-ACETYLMURAMOYLALANINE--D-GLUTAMATE LIGASE"/>
    <property type="match status" value="1"/>
</dbReference>
<evidence type="ECO:0000256" key="6">
    <source>
        <dbReference type="ARBA" id="ARBA00022840"/>
    </source>
</evidence>
<dbReference type="GO" id="GO:0009252">
    <property type="term" value="P:peptidoglycan biosynthetic process"/>
    <property type="evidence" value="ECO:0007669"/>
    <property type="project" value="UniProtKB-UniRule"/>
</dbReference>
<dbReference type="InterPro" id="IPR036615">
    <property type="entry name" value="Mur_ligase_C_dom_sf"/>
</dbReference>
<comment type="subcellular location">
    <subcellularLocation>
        <location evidence="1 7 8">Cytoplasm</location>
    </subcellularLocation>
</comment>
<evidence type="ECO:0000259" key="9">
    <source>
        <dbReference type="Pfam" id="PF02875"/>
    </source>
</evidence>
<dbReference type="HAMAP" id="MF_00639">
    <property type="entry name" value="MurD"/>
    <property type="match status" value="1"/>
</dbReference>
<keyword evidence="12" id="KW-1185">Reference proteome</keyword>
<dbReference type="InterPro" id="IPR013221">
    <property type="entry name" value="Mur_ligase_cen"/>
</dbReference>
<dbReference type="Proteomes" id="UP000232693">
    <property type="component" value="Chromosome"/>
</dbReference>
<comment type="pathway">
    <text evidence="2 7 8">Cell wall biogenesis; peptidoglycan biosynthesis.</text>
</comment>
<keyword evidence="5 7" id="KW-0547">Nucleotide-binding</keyword>
<dbReference type="GO" id="GO:0008360">
    <property type="term" value="P:regulation of cell shape"/>
    <property type="evidence" value="ECO:0007669"/>
    <property type="project" value="UniProtKB-KW"/>
</dbReference>
<proteinExistence type="inferred from homology"/>
<feature type="binding site" evidence="7">
    <location>
        <begin position="117"/>
        <end position="123"/>
    </location>
    <ligand>
        <name>ATP</name>
        <dbReference type="ChEBI" id="CHEBI:30616"/>
    </ligand>
</feature>
<dbReference type="InterPro" id="IPR005762">
    <property type="entry name" value="MurD"/>
</dbReference>
<dbReference type="Pfam" id="PF02875">
    <property type="entry name" value="Mur_ligase_C"/>
    <property type="match status" value="1"/>
</dbReference>
<keyword evidence="7 8" id="KW-0133">Cell shape</keyword>
<dbReference type="KEGG" id="kpd:CW740_03130"/>
<keyword evidence="4 7" id="KW-0436">Ligase</keyword>
<dbReference type="EC" id="6.3.2.9" evidence="7 8"/>
<keyword evidence="7 8" id="KW-0132">Cell division</keyword>
<dbReference type="EMBL" id="CP025120">
    <property type="protein sequence ID" value="AUD78286.1"/>
    <property type="molecule type" value="Genomic_DNA"/>
</dbReference>
<evidence type="ECO:0000256" key="7">
    <source>
        <dbReference type="HAMAP-Rule" id="MF_00639"/>
    </source>
</evidence>
<comment type="similarity">
    <text evidence="7">Belongs to the MurCDEF family.</text>
</comment>
<evidence type="ECO:0000256" key="2">
    <source>
        <dbReference type="ARBA" id="ARBA00004752"/>
    </source>
</evidence>
<keyword evidence="7 8" id="KW-0131">Cell cycle</keyword>
<dbReference type="UniPathway" id="UPA00219"/>
<accession>A0A2K9AD23</accession>
<evidence type="ECO:0000313" key="11">
    <source>
        <dbReference type="EMBL" id="AUD78286.1"/>
    </source>
</evidence>
<keyword evidence="7 8" id="KW-0573">Peptidoglycan synthesis</keyword>
<evidence type="ECO:0000313" key="12">
    <source>
        <dbReference type="Proteomes" id="UP000232693"/>
    </source>
</evidence>
<dbReference type="GO" id="GO:0071555">
    <property type="term" value="P:cell wall organization"/>
    <property type="evidence" value="ECO:0007669"/>
    <property type="project" value="UniProtKB-KW"/>
</dbReference>
<dbReference type="AlphaFoldDB" id="A0A2K9AD23"/>
<dbReference type="InterPro" id="IPR036565">
    <property type="entry name" value="Mur-like_cat_sf"/>
</dbReference>
<name>A0A2K9AD23_9GAMM</name>
<sequence length="447" mass="47829">MMGMQQKDIAYKNRLILGLGQTGLAVARYLSALRQPFHVMDTRDIAPGHEELEKMSPGALLKWNGELFTHYDELVVSPGISVAREDIQAARNAGVSIVGDIELFAQANCLPVIAITGSNGKSTVTDLVGELINASGKKALVGGNIGVPALELLEQDGHLVALELSSFQLETTDSLKPAVATVLNVSDDHLDRYNSFQDYVDAKLRIYHQAETCLINADDKNTWLNDADGRHTVIQFGISKEDAQPEWAVNIETNSITHNGNKLLALNELTLQGIHNALNVAVALALVETAGVELTQPVLDAAKAYQGLPHRCQLVAVKNGVTFINDSKATNVGATVAAIQSFQPQFGNNIVLIAGGDAKGADLSSLQQTISETVKAVVCFGKDAPAIAKLCPQKSQLVSNLKEAVTTANQYAQTGDLVLLSPACASLDMFANYMQRGEQFAQCVEAL</sequence>
<evidence type="ECO:0000256" key="4">
    <source>
        <dbReference type="ARBA" id="ARBA00022598"/>
    </source>
</evidence>
<dbReference type="GO" id="GO:0051301">
    <property type="term" value="P:cell division"/>
    <property type="evidence" value="ECO:0007669"/>
    <property type="project" value="UniProtKB-KW"/>
</dbReference>
<evidence type="ECO:0000256" key="5">
    <source>
        <dbReference type="ARBA" id="ARBA00022741"/>
    </source>
</evidence>
<evidence type="ECO:0000256" key="3">
    <source>
        <dbReference type="ARBA" id="ARBA00022490"/>
    </source>
</evidence>
<organism evidence="11 12">
    <name type="scientific">Kangiella profundi</name>
    <dbReference type="NCBI Taxonomy" id="1561924"/>
    <lineage>
        <taxon>Bacteria</taxon>
        <taxon>Pseudomonadati</taxon>
        <taxon>Pseudomonadota</taxon>
        <taxon>Gammaproteobacteria</taxon>
        <taxon>Kangiellales</taxon>
        <taxon>Kangiellaceae</taxon>
        <taxon>Kangiella</taxon>
    </lineage>
</organism>
<comment type="function">
    <text evidence="7 8">Cell wall formation. Catalyzes the addition of glutamate to the nucleotide precursor UDP-N-acetylmuramoyl-L-alanine (UMA).</text>
</comment>
<dbReference type="SUPFAM" id="SSF51984">
    <property type="entry name" value="MurCD N-terminal domain"/>
    <property type="match status" value="1"/>
</dbReference>
<dbReference type="InterPro" id="IPR004101">
    <property type="entry name" value="Mur_ligase_C"/>
</dbReference>
<dbReference type="GO" id="GO:0005524">
    <property type="term" value="F:ATP binding"/>
    <property type="evidence" value="ECO:0007669"/>
    <property type="project" value="UniProtKB-UniRule"/>
</dbReference>
<comment type="catalytic activity">
    <reaction evidence="7 8">
        <text>UDP-N-acetyl-alpha-D-muramoyl-L-alanine + D-glutamate + ATP = UDP-N-acetyl-alpha-D-muramoyl-L-alanyl-D-glutamate + ADP + phosphate + H(+)</text>
        <dbReference type="Rhea" id="RHEA:16429"/>
        <dbReference type="ChEBI" id="CHEBI:15378"/>
        <dbReference type="ChEBI" id="CHEBI:29986"/>
        <dbReference type="ChEBI" id="CHEBI:30616"/>
        <dbReference type="ChEBI" id="CHEBI:43474"/>
        <dbReference type="ChEBI" id="CHEBI:83898"/>
        <dbReference type="ChEBI" id="CHEBI:83900"/>
        <dbReference type="ChEBI" id="CHEBI:456216"/>
        <dbReference type="EC" id="6.3.2.9"/>
    </reaction>
</comment>
<dbReference type="NCBIfam" id="TIGR01087">
    <property type="entry name" value="murD"/>
    <property type="match status" value="1"/>
</dbReference>
<evidence type="ECO:0000256" key="1">
    <source>
        <dbReference type="ARBA" id="ARBA00004496"/>
    </source>
</evidence>
<feature type="domain" description="Mur ligase central" evidence="10">
    <location>
        <begin position="115"/>
        <end position="286"/>
    </location>
</feature>
<keyword evidence="7 8" id="KW-0961">Cell wall biogenesis/degradation</keyword>
<dbReference type="SUPFAM" id="SSF53244">
    <property type="entry name" value="MurD-like peptide ligases, peptide-binding domain"/>
    <property type="match status" value="1"/>
</dbReference>
<dbReference type="OrthoDB" id="9809796at2"/>